<dbReference type="PANTHER" id="PTHR43773:SF1">
    <property type="entry name" value="MAGNESIUM TRANSPORTER MGTE"/>
    <property type="match status" value="1"/>
</dbReference>
<dbReference type="GO" id="GO:0015095">
    <property type="term" value="F:magnesium ion transmembrane transporter activity"/>
    <property type="evidence" value="ECO:0007669"/>
    <property type="project" value="InterPro"/>
</dbReference>
<sequence length="436" mass="47182">MTGSTTRLFAARLAGTSVFDPQGDQVGRVRDVVGMIRARGPVRVIGLVVEVPGRRRVFVPMTRVTSIDTGQVITTGLVNMRRFEQRGTETLLLAELLDRTVELADGSGPATIEDLGLDAVRSRDWQLTRLFVRRGTAPRGLAGRLRRRGDTLTIDVDAVVGGVLGLASPDADQGATNLLAAFEELKPTDLAEVIHELTPKRRREVAAALDDERLADVLEELPEDDQIEILSALEGGRAAHVLEEMQPDDAADLISELPAEQAERLMALMDPEEAEPVRRLLAYDDYTAGGLMTTDPVVLAPDATVAEALAHVRRSELNVPLATAVYVCRPPLETPTGRYLGTAHLQRLLREPPQTALGQLLDNDIDPLAPDETLQAVTRQLAAYNLVSLPVVDEDGHLLGAVTADDVLDHLLPEDWRDADEDDDLEGTSGKEAAGA</sequence>
<dbReference type="Gene3D" id="3.10.580.10">
    <property type="entry name" value="CBS-domain"/>
    <property type="match status" value="1"/>
</dbReference>
<comment type="caution">
    <text evidence="4">The sequence shown here is derived from an EMBL/GenBank/DDBJ whole genome shotgun (WGS) entry which is preliminary data.</text>
</comment>
<evidence type="ECO:0000313" key="4">
    <source>
        <dbReference type="EMBL" id="NYD24015.1"/>
    </source>
</evidence>
<gene>
    <name evidence="4" type="ORF">BJ968_003555</name>
</gene>
<dbReference type="Pfam" id="PF26205">
    <property type="entry name" value="SH3_actinomycetes"/>
    <property type="match status" value="1"/>
</dbReference>
<dbReference type="Gene3D" id="1.25.60.10">
    <property type="entry name" value="MgtE N-terminal domain-like"/>
    <property type="match status" value="1"/>
</dbReference>
<evidence type="ECO:0000259" key="3">
    <source>
        <dbReference type="PROSITE" id="PS51371"/>
    </source>
</evidence>
<dbReference type="InterPro" id="IPR000644">
    <property type="entry name" value="CBS_dom"/>
</dbReference>
<feature type="region of interest" description="Disordered" evidence="2">
    <location>
        <begin position="414"/>
        <end position="436"/>
    </location>
</feature>
<feature type="compositionally biased region" description="Acidic residues" evidence="2">
    <location>
        <begin position="417"/>
        <end position="426"/>
    </location>
</feature>
<dbReference type="AlphaFoldDB" id="A0A7Y9DNT6"/>
<dbReference type="EMBL" id="JACCBB010000001">
    <property type="protein sequence ID" value="NYD24015.1"/>
    <property type="molecule type" value="Genomic_DNA"/>
</dbReference>
<name>A0A7Y9DNT6_9ACTN</name>
<dbReference type="CDD" id="cd04606">
    <property type="entry name" value="CBS_pair_Mg_transporter"/>
    <property type="match status" value="1"/>
</dbReference>
<dbReference type="InterPro" id="IPR027275">
    <property type="entry name" value="PRC-brl_dom"/>
</dbReference>
<proteinExistence type="predicted"/>
<dbReference type="PROSITE" id="PS51371">
    <property type="entry name" value="CBS"/>
    <property type="match status" value="1"/>
</dbReference>
<dbReference type="RefSeq" id="WP_179754144.1">
    <property type="nucleotide sequence ID" value="NZ_BAAAGN010000003.1"/>
</dbReference>
<dbReference type="GO" id="GO:0016020">
    <property type="term" value="C:membrane"/>
    <property type="evidence" value="ECO:0007669"/>
    <property type="project" value="InterPro"/>
</dbReference>
<feature type="domain" description="CBS" evidence="3">
    <location>
        <begin position="361"/>
        <end position="421"/>
    </location>
</feature>
<keyword evidence="1" id="KW-0129">CBS domain</keyword>
<dbReference type="SUPFAM" id="SSF158791">
    <property type="entry name" value="MgtE N-terminal domain-like"/>
    <property type="match status" value="1"/>
</dbReference>
<dbReference type="InterPro" id="IPR006669">
    <property type="entry name" value="MgtE_transporter"/>
</dbReference>
<dbReference type="InterPro" id="IPR011033">
    <property type="entry name" value="PRC_barrel-like_sf"/>
</dbReference>
<dbReference type="InterPro" id="IPR006668">
    <property type="entry name" value="Mg_transptr_MgtE_intracell_dom"/>
</dbReference>
<dbReference type="InterPro" id="IPR046342">
    <property type="entry name" value="CBS_dom_sf"/>
</dbReference>
<dbReference type="SUPFAM" id="SSF54631">
    <property type="entry name" value="CBS-domain pair"/>
    <property type="match status" value="1"/>
</dbReference>
<dbReference type="InterPro" id="IPR058838">
    <property type="entry name" value="SH3_actinomycetes"/>
</dbReference>
<dbReference type="SUPFAM" id="SSF50346">
    <property type="entry name" value="PRC-barrel domain"/>
    <property type="match status" value="1"/>
</dbReference>
<evidence type="ECO:0000256" key="2">
    <source>
        <dbReference type="SAM" id="MobiDB-lite"/>
    </source>
</evidence>
<dbReference type="Pfam" id="PF00571">
    <property type="entry name" value="CBS"/>
    <property type="match status" value="2"/>
</dbReference>
<evidence type="ECO:0000256" key="1">
    <source>
        <dbReference type="PROSITE-ProRule" id="PRU00703"/>
    </source>
</evidence>
<accession>A0A7Y9DNT6</accession>
<dbReference type="InterPro" id="IPR038076">
    <property type="entry name" value="MgtE_N_sf"/>
</dbReference>
<dbReference type="Proteomes" id="UP000521922">
    <property type="component" value="Unassembled WGS sequence"/>
</dbReference>
<evidence type="ECO:0000313" key="5">
    <source>
        <dbReference type="Proteomes" id="UP000521922"/>
    </source>
</evidence>
<dbReference type="PANTHER" id="PTHR43773">
    <property type="entry name" value="MAGNESIUM TRANSPORTER MGTE"/>
    <property type="match status" value="1"/>
</dbReference>
<dbReference type="SMART" id="SM00924">
    <property type="entry name" value="MgtE_N"/>
    <property type="match status" value="1"/>
</dbReference>
<reference evidence="4 5" key="1">
    <citation type="submission" date="2020-07" db="EMBL/GenBank/DDBJ databases">
        <title>Sequencing the genomes of 1000 actinobacteria strains.</title>
        <authorList>
            <person name="Klenk H.-P."/>
        </authorList>
    </citation>
    <scope>NUCLEOTIDE SEQUENCE [LARGE SCALE GENOMIC DNA]</scope>
    <source>
        <strain evidence="4 5">DSM 7487</strain>
    </source>
</reference>
<organism evidence="4 5">
    <name type="scientific">Kineococcus aurantiacus</name>
    <dbReference type="NCBI Taxonomy" id="37633"/>
    <lineage>
        <taxon>Bacteria</taxon>
        <taxon>Bacillati</taxon>
        <taxon>Actinomycetota</taxon>
        <taxon>Actinomycetes</taxon>
        <taxon>Kineosporiales</taxon>
        <taxon>Kineosporiaceae</taxon>
        <taxon>Kineococcus</taxon>
    </lineage>
</organism>
<dbReference type="Pfam" id="PF03448">
    <property type="entry name" value="MgtE_N"/>
    <property type="match status" value="1"/>
</dbReference>
<dbReference type="Pfam" id="PF05239">
    <property type="entry name" value="PRC"/>
    <property type="match status" value="1"/>
</dbReference>
<protein>
    <submittedName>
        <fullName evidence="4">CBS domain-containing protein</fullName>
    </submittedName>
</protein>
<keyword evidence="5" id="KW-1185">Reference proteome</keyword>